<dbReference type="SUPFAM" id="SSF55785">
    <property type="entry name" value="PYP-like sensor domain (PAS domain)"/>
    <property type="match status" value="1"/>
</dbReference>
<dbReference type="PROSITE" id="PS50112">
    <property type="entry name" value="PAS"/>
    <property type="match status" value="1"/>
</dbReference>
<dbReference type="Gene3D" id="3.30.565.10">
    <property type="entry name" value="Histidine kinase-like ATPase, C-terminal domain"/>
    <property type="match status" value="1"/>
</dbReference>
<evidence type="ECO:0000313" key="10">
    <source>
        <dbReference type="EMBL" id="NNV55686.1"/>
    </source>
</evidence>
<dbReference type="InterPro" id="IPR004358">
    <property type="entry name" value="Sig_transdc_His_kin-like_C"/>
</dbReference>
<protein>
    <recommendedName>
        <fullName evidence="2">histidine kinase</fullName>
        <ecNumber evidence="2">2.7.13.3</ecNumber>
    </recommendedName>
</protein>
<feature type="domain" description="PAS" evidence="9">
    <location>
        <begin position="33"/>
        <end position="70"/>
    </location>
</feature>
<dbReference type="PANTHER" id="PTHR43711">
    <property type="entry name" value="TWO-COMPONENT HISTIDINE KINASE"/>
    <property type="match status" value="1"/>
</dbReference>
<evidence type="ECO:0000259" key="8">
    <source>
        <dbReference type="PROSITE" id="PS50109"/>
    </source>
</evidence>
<dbReference type="CDD" id="cd00075">
    <property type="entry name" value="HATPase"/>
    <property type="match status" value="1"/>
</dbReference>
<evidence type="ECO:0000256" key="5">
    <source>
        <dbReference type="ARBA" id="ARBA00022777"/>
    </source>
</evidence>
<dbReference type="InterPro" id="IPR003661">
    <property type="entry name" value="HisK_dim/P_dom"/>
</dbReference>
<dbReference type="Pfam" id="PF00989">
    <property type="entry name" value="PAS"/>
    <property type="match status" value="1"/>
</dbReference>
<dbReference type="InterPro" id="IPR050736">
    <property type="entry name" value="Sensor_HK_Regulatory"/>
</dbReference>
<dbReference type="SMART" id="SM00388">
    <property type="entry name" value="HisKA"/>
    <property type="match status" value="1"/>
</dbReference>
<keyword evidence="11" id="KW-1185">Reference proteome</keyword>
<dbReference type="SUPFAM" id="SSF55874">
    <property type="entry name" value="ATPase domain of HSP90 chaperone/DNA topoisomerase II/histidine kinase"/>
    <property type="match status" value="1"/>
</dbReference>
<dbReference type="Pfam" id="PF02518">
    <property type="entry name" value="HATPase_c"/>
    <property type="match status" value="1"/>
</dbReference>
<keyword evidence="5" id="KW-0418">Kinase</keyword>
<dbReference type="InterPro" id="IPR036097">
    <property type="entry name" value="HisK_dim/P_sf"/>
</dbReference>
<dbReference type="InterPro" id="IPR035965">
    <property type="entry name" value="PAS-like_dom_sf"/>
</dbReference>
<dbReference type="EC" id="2.7.13.3" evidence="2"/>
<dbReference type="CDD" id="cd00082">
    <property type="entry name" value="HisKA"/>
    <property type="match status" value="1"/>
</dbReference>
<keyword evidence="6" id="KW-0902">Two-component regulatory system</keyword>
<dbReference type="GO" id="GO:0006355">
    <property type="term" value="P:regulation of DNA-templated transcription"/>
    <property type="evidence" value="ECO:0007669"/>
    <property type="project" value="InterPro"/>
</dbReference>
<evidence type="ECO:0000256" key="3">
    <source>
        <dbReference type="ARBA" id="ARBA00022553"/>
    </source>
</evidence>
<dbReference type="Proteomes" id="UP000598971">
    <property type="component" value="Unassembled WGS sequence"/>
</dbReference>
<proteinExistence type="predicted"/>
<evidence type="ECO:0000256" key="6">
    <source>
        <dbReference type="ARBA" id="ARBA00023012"/>
    </source>
</evidence>
<feature type="coiled-coil region" evidence="7">
    <location>
        <begin position="150"/>
        <end position="199"/>
    </location>
</feature>
<dbReference type="FunFam" id="3.30.565.10:FF:000006">
    <property type="entry name" value="Sensor histidine kinase WalK"/>
    <property type="match status" value="1"/>
</dbReference>
<dbReference type="InterPro" id="IPR036890">
    <property type="entry name" value="HATPase_C_sf"/>
</dbReference>
<keyword evidence="3" id="KW-0597">Phosphoprotein</keyword>
<dbReference type="SUPFAM" id="SSF47384">
    <property type="entry name" value="Homodimeric domain of signal transducing histidine kinase"/>
    <property type="match status" value="1"/>
</dbReference>
<sequence length="426" mass="48864">MDKKTEIENPKREHLDDGGYKYEAFFSYATIGIVVANAKGEIIDFNKYAETQFGYEKNEVLGKTVEILLPGSIHDRHVKHRHQFNKAPQNRSMGAGRDLHARKKDGTDFPVEVSLSHYNVRNESYVIAFIIDISIRKSNEKLVLEQKSALEKITTEVQILNTELEQKVQERTMMLKETLAELEKSREELSETLEKEKELGDLKSRFVTMASHEFRTPLSTILTSLSLIGKYITTEDQDKRMKHIVRSKEAVSNMKNILEDFLSLGKLEEGKIHAQFALMNLKEFFETTIEDVNSLLKIGQHISYLHEGDTTIYLDNNLLKNIIINLISNAIKFSPEHSTIFVSSYVTENHIKITVKDQGIGISEEDLQHLFERFFRAKNAQNIQGTGLGLHIISKYLELLDGTINLNSELGKGTEFFIDFERKYSI</sequence>
<dbReference type="NCBIfam" id="TIGR00229">
    <property type="entry name" value="sensory_box"/>
    <property type="match status" value="1"/>
</dbReference>
<dbReference type="CDD" id="cd00130">
    <property type="entry name" value="PAS"/>
    <property type="match status" value="1"/>
</dbReference>
<dbReference type="SMART" id="SM00091">
    <property type="entry name" value="PAS"/>
    <property type="match status" value="1"/>
</dbReference>
<evidence type="ECO:0000256" key="1">
    <source>
        <dbReference type="ARBA" id="ARBA00000085"/>
    </source>
</evidence>
<dbReference type="AlphaFoldDB" id="A0A8J8JWV1"/>
<gene>
    <name evidence="10" type="ORF">GD597_09460</name>
</gene>
<reference evidence="10" key="1">
    <citation type="submission" date="2019-10" db="EMBL/GenBank/DDBJ databases">
        <title>Draft genome sequence of Panacibacter sp. KCS-6.</title>
        <authorList>
            <person name="Yim K.J."/>
        </authorList>
    </citation>
    <scope>NUCLEOTIDE SEQUENCE</scope>
    <source>
        <strain evidence="10">KCS-6</strain>
    </source>
</reference>
<evidence type="ECO:0000256" key="7">
    <source>
        <dbReference type="SAM" id="Coils"/>
    </source>
</evidence>
<dbReference type="SMART" id="SM00387">
    <property type="entry name" value="HATPase_c"/>
    <property type="match status" value="1"/>
</dbReference>
<organism evidence="10 11">
    <name type="scientific">Limnovirga soli</name>
    <dbReference type="NCBI Taxonomy" id="2656915"/>
    <lineage>
        <taxon>Bacteria</taxon>
        <taxon>Pseudomonadati</taxon>
        <taxon>Bacteroidota</taxon>
        <taxon>Chitinophagia</taxon>
        <taxon>Chitinophagales</taxon>
        <taxon>Chitinophagaceae</taxon>
        <taxon>Limnovirga</taxon>
    </lineage>
</organism>
<comment type="catalytic activity">
    <reaction evidence="1">
        <text>ATP + protein L-histidine = ADP + protein N-phospho-L-histidine.</text>
        <dbReference type="EC" id="2.7.13.3"/>
    </reaction>
</comment>
<dbReference type="PANTHER" id="PTHR43711:SF26">
    <property type="entry name" value="SENSOR HISTIDINE KINASE RCSC"/>
    <property type="match status" value="1"/>
</dbReference>
<evidence type="ECO:0000256" key="2">
    <source>
        <dbReference type="ARBA" id="ARBA00012438"/>
    </source>
</evidence>
<keyword evidence="4" id="KW-0808">Transferase</keyword>
<evidence type="ECO:0000259" key="9">
    <source>
        <dbReference type="PROSITE" id="PS50112"/>
    </source>
</evidence>
<evidence type="ECO:0000313" key="11">
    <source>
        <dbReference type="Proteomes" id="UP000598971"/>
    </source>
</evidence>
<dbReference type="InterPro" id="IPR000014">
    <property type="entry name" value="PAS"/>
</dbReference>
<dbReference type="PROSITE" id="PS50109">
    <property type="entry name" value="HIS_KIN"/>
    <property type="match status" value="1"/>
</dbReference>
<dbReference type="Gene3D" id="1.10.287.130">
    <property type="match status" value="1"/>
</dbReference>
<dbReference type="Gene3D" id="3.30.450.20">
    <property type="entry name" value="PAS domain"/>
    <property type="match status" value="1"/>
</dbReference>
<comment type="caution">
    <text evidence="10">The sequence shown here is derived from an EMBL/GenBank/DDBJ whole genome shotgun (WGS) entry which is preliminary data.</text>
</comment>
<keyword evidence="7" id="KW-0175">Coiled coil</keyword>
<evidence type="ECO:0000256" key="4">
    <source>
        <dbReference type="ARBA" id="ARBA00022679"/>
    </source>
</evidence>
<accession>A0A8J8JWV1</accession>
<dbReference type="RefSeq" id="WP_171607619.1">
    <property type="nucleotide sequence ID" value="NZ_WHPF01000006.1"/>
</dbReference>
<name>A0A8J8JWV1_9BACT</name>
<dbReference type="GO" id="GO:0000155">
    <property type="term" value="F:phosphorelay sensor kinase activity"/>
    <property type="evidence" value="ECO:0007669"/>
    <property type="project" value="InterPro"/>
</dbReference>
<dbReference type="EMBL" id="WHPF01000006">
    <property type="protein sequence ID" value="NNV55686.1"/>
    <property type="molecule type" value="Genomic_DNA"/>
</dbReference>
<dbReference type="InterPro" id="IPR013767">
    <property type="entry name" value="PAS_fold"/>
</dbReference>
<dbReference type="PRINTS" id="PR00344">
    <property type="entry name" value="BCTRLSENSOR"/>
</dbReference>
<feature type="domain" description="Histidine kinase" evidence="8">
    <location>
        <begin position="209"/>
        <end position="424"/>
    </location>
</feature>
<dbReference type="InterPro" id="IPR005467">
    <property type="entry name" value="His_kinase_dom"/>
</dbReference>
<dbReference type="Pfam" id="PF00512">
    <property type="entry name" value="HisKA"/>
    <property type="match status" value="1"/>
</dbReference>
<dbReference type="InterPro" id="IPR003594">
    <property type="entry name" value="HATPase_dom"/>
</dbReference>